<dbReference type="PANTHER" id="PTHR21610">
    <property type="entry name" value="VON WILLEBRAND FACTOR A DOMAIN-CONTAINING PROTEIN 8"/>
    <property type="match status" value="1"/>
</dbReference>
<dbReference type="GO" id="GO:0005737">
    <property type="term" value="C:cytoplasm"/>
    <property type="evidence" value="ECO:0007669"/>
    <property type="project" value="TreeGrafter"/>
</dbReference>
<dbReference type="Proteomes" id="UP000268093">
    <property type="component" value="Unassembled WGS sequence"/>
</dbReference>
<dbReference type="InterPro" id="IPR039891">
    <property type="entry name" value="VWA8"/>
</dbReference>
<keyword evidence="2" id="KW-1185">Reference proteome</keyword>
<dbReference type="AlphaFoldDB" id="A0A433DLH0"/>
<organism evidence="1 2">
    <name type="scientific">Jimgerdemannia flammicorona</name>
    <dbReference type="NCBI Taxonomy" id="994334"/>
    <lineage>
        <taxon>Eukaryota</taxon>
        <taxon>Fungi</taxon>
        <taxon>Fungi incertae sedis</taxon>
        <taxon>Mucoromycota</taxon>
        <taxon>Mucoromycotina</taxon>
        <taxon>Endogonomycetes</taxon>
        <taxon>Endogonales</taxon>
        <taxon>Endogonaceae</taxon>
        <taxon>Jimgerdemannia</taxon>
    </lineage>
</organism>
<comment type="caution">
    <text evidence="1">The sequence shown here is derived from an EMBL/GenBank/DDBJ whole genome shotgun (WGS) entry which is preliminary data.</text>
</comment>
<accession>A0A433DLH0</accession>
<proteinExistence type="predicted"/>
<evidence type="ECO:0000313" key="2">
    <source>
        <dbReference type="Proteomes" id="UP000268093"/>
    </source>
</evidence>
<protein>
    <submittedName>
        <fullName evidence="1">Uncharacterized protein</fullName>
    </submittedName>
</protein>
<reference evidence="1 2" key="1">
    <citation type="journal article" date="2018" name="New Phytol.">
        <title>Phylogenomics of Endogonaceae and evolution of mycorrhizas within Mucoromycota.</title>
        <authorList>
            <person name="Chang Y."/>
            <person name="Desiro A."/>
            <person name="Na H."/>
            <person name="Sandor L."/>
            <person name="Lipzen A."/>
            <person name="Clum A."/>
            <person name="Barry K."/>
            <person name="Grigoriev I.V."/>
            <person name="Martin F.M."/>
            <person name="Stajich J.E."/>
            <person name="Smith M.E."/>
            <person name="Bonito G."/>
            <person name="Spatafora J.W."/>
        </authorList>
    </citation>
    <scope>NUCLEOTIDE SEQUENCE [LARGE SCALE GENOMIC DNA]</scope>
    <source>
        <strain evidence="1 2">GMNB39</strain>
    </source>
</reference>
<dbReference type="EMBL" id="RBNI01000525">
    <property type="protein sequence ID" value="RUP51712.1"/>
    <property type="molecule type" value="Genomic_DNA"/>
</dbReference>
<name>A0A433DLH0_9FUNG</name>
<evidence type="ECO:0000313" key="1">
    <source>
        <dbReference type="EMBL" id="RUP51712.1"/>
    </source>
</evidence>
<dbReference type="PANTHER" id="PTHR21610:SF9">
    <property type="entry name" value="VON WILLEBRAND FACTOR A DOMAIN-CONTAINING PROTEIN 8"/>
    <property type="match status" value="1"/>
</dbReference>
<gene>
    <name evidence="1" type="ORF">BC936DRAFT_146400</name>
</gene>
<sequence>MACMVRVDNTLGAASYAVKNIVKEEADDYVVIVLSDANITQYNIKPHDIARMDGNSFRRFADPEYDALRGNNNVTSQHNFITTLPVLITFLVLKSDERVTAQMVFIGSLEDQAEQLKKALGSHAHICKENKELPKIMKSIFLSSMLKV</sequence>